<proteinExistence type="inferred from homology"/>
<dbReference type="GO" id="GO:0006508">
    <property type="term" value="P:proteolysis"/>
    <property type="evidence" value="ECO:0007669"/>
    <property type="project" value="UniProtKB-KW"/>
</dbReference>
<dbReference type="GO" id="GO:0004252">
    <property type="term" value="F:serine-type endopeptidase activity"/>
    <property type="evidence" value="ECO:0007669"/>
    <property type="project" value="InterPro"/>
</dbReference>
<dbReference type="PANTHER" id="PTHR43399:SF4">
    <property type="entry name" value="CELL WALL-ASSOCIATED PROTEASE"/>
    <property type="match status" value="1"/>
</dbReference>
<reference evidence="6" key="1">
    <citation type="submission" date="2018-05" db="EMBL/GenBank/DDBJ databases">
        <authorList>
            <person name="Lanie J.A."/>
            <person name="Ng W.-L."/>
            <person name="Kazmierczak K.M."/>
            <person name="Andrzejewski T.M."/>
            <person name="Davidsen T.M."/>
            <person name="Wayne K.J."/>
            <person name="Tettelin H."/>
            <person name="Glass J.I."/>
            <person name="Rusch D."/>
            <person name="Podicherti R."/>
            <person name="Tsui H.-C.T."/>
            <person name="Winkler M.E."/>
        </authorList>
    </citation>
    <scope>NUCLEOTIDE SEQUENCE</scope>
</reference>
<keyword evidence="2" id="KW-0645">Protease</keyword>
<dbReference type="Gene3D" id="3.40.50.200">
    <property type="entry name" value="Peptidase S8/S53 domain"/>
    <property type="match status" value="1"/>
</dbReference>
<evidence type="ECO:0000256" key="2">
    <source>
        <dbReference type="ARBA" id="ARBA00022670"/>
    </source>
</evidence>
<dbReference type="AlphaFoldDB" id="A0A382V829"/>
<dbReference type="PRINTS" id="PR00723">
    <property type="entry name" value="SUBTILISIN"/>
</dbReference>
<gene>
    <name evidence="6" type="ORF">METZ01_LOCUS395503</name>
</gene>
<keyword evidence="3" id="KW-0378">Hydrolase</keyword>
<evidence type="ECO:0000313" key="6">
    <source>
        <dbReference type="EMBL" id="SVD42649.1"/>
    </source>
</evidence>
<dbReference type="Pfam" id="PF00082">
    <property type="entry name" value="Peptidase_S8"/>
    <property type="match status" value="1"/>
</dbReference>
<dbReference type="PROSITE" id="PS51892">
    <property type="entry name" value="SUBTILASE"/>
    <property type="match status" value="1"/>
</dbReference>
<evidence type="ECO:0000259" key="5">
    <source>
        <dbReference type="Pfam" id="PF00082"/>
    </source>
</evidence>
<dbReference type="InterPro" id="IPR000209">
    <property type="entry name" value="Peptidase_S8/S53_dom"/>
</dbReference>
<accession>A0A382V829</accession>
<protein>
    <recommendedName>
        <fullName evidence="5">Peptidase S8/S53 domain-containing protein</fullName>
    </recommendedName>
</protein>
<evidence type="ECO:0000256" key="4">
    <source>
        <dbReference type="ARBA" id="ARBA00022825"/>
    </source>
</evidence>
<dbReference type="SUPFAM" id="SSF52743">
    <property type="entry name" value="Subtilisin-like"/>
    <property type="match status" value="1"/>
</dbReference>
<keyword evidence="4" id="KW-0720">Serine protease</keyword>
<organism evidence="6">
    <name type="scientific">marine metagenome</name>
    <dbReference type="NCBI Taxonomy" id="408172"/>
    <lineage>
        <taxon>unclassified sequences</taxon>
        <taxon>metagenomes</taxon>
        <taxon>ecological metagenomes</taxon>
    </lineage>
</organism>
<dbReference type="InterPro" id="IPR015500">
    <property type="entry name" value="Peptidase_S8_subtilisin-rel"/>
</dbReference>
<feature type="non-terminal residue" evidence="6">
    <location>
        <position position="287"/>
    </location>
</feature>
<dbReference type="EMBL" id="UINC01149906">
    <property type="protein sequence ID" value="SVD42649.1"/>
    <property type="molecule type" value="Genomic_DNA"/>
</dbReference>
<sequence>IIELKSKAVKNQKPIFDFLRSSSLVNQSSIYSLWIANVLFAEVHPDFIYLLAEVPGIELIDLDAELKLEDYKLHGKSDFKTPGGIEPGLAAINAPAMWKLGYTGYGSKVMSMDTGVDPNHQSIDNQYEGNYNPMSQSWYVLDDSLQGPGDCNGHGTHTVGIMCGLDSATNDTIGVAFEARWIGSPSLCGMGNSTSRNVAGFQWAINPDGDTATFDDMPDVINNSWYDPNTTYQCNGLYKYVLDAVEASGIAVVFSAGNQGPGDSTITEPKNINTSLVNSFCVGSIIG</sequence>
<comment type="similarity">
    <text evidence="1">Belongs to the peptidase S8 family.</text>
</comment>
<dbReference type="InterPro" id="IPR051048">
    <property type="entry name" value="Peptidase_S8/S53_subtilisin"/>
</dbReference>
<evidence type="ECO:0000256" key="3">
    <source>
        <dbReference type="ARBA" id="ARBA00022801"/>
    </source>
</evidence>
<feature type="non-terminal residue" evidence="6">
    <location>
        <position position="1"/>
    </location>
</feature>
<dbReference type="InterPro" id="IPR036852">
    <property type="entry name" value="Peptidase_S8/S53_dom_sf"/>
</dbReference>
<evidence type="ECO:0000256" key="1">
    <source>
        <dbReference type="ARBA" id="ARBA00011073"/>
    </source>
</evidence>
<name>A0A382V829_9ZZZZ</name>
<dbReference type="PANTHER" id="PTHR43399">
    <property type="entry name" value="SUBTILISIN-RELATED"/>
    <property type="match status" value="1"/>
</dbReference>
<feature type="domain" description="Peptidase S8/S53" evidence="5">
    <location>
        <begin position="106"/>
        <end position="285"/>
    </location>
</feature>